<sequence length="1377" mass="148344">MSGIERLPSPHAFSADSEVGADLAAVDWAATPLGEPEQWPQSLRTAVSILLSSRFSMWMAWGPELTFFCNASYRRHTLHDKYPWALGRPASEVWAEIWGDIGPRIDRVLGTGEATWDEGLLLFINRAGYLEESYHTFSYSPLRDDDGALIGMLCVVSEDTEQVIGERRMRTLRDLGSDPSVARTEQEMLAFTGQQLGRNLGDLPFTLTYLFSDDGQARLTASTGFDGEHPASAPETWPTDRVAAGETVLVELTGDPFAGLPSGDWSEPPTRALVLPLPRQGGTPYGFLVTGLNRYRPFDDGYRGFLELAAGHVAAGVASARSYRAQQLRAEELAELDRAKTTFFSNISHEFRTPLTLIMGPVEDLRARLETADDEIREEIEVIHRNGLRLGKLVNTLLDFSRIEAGRMQARYEPVDLSAVTAELASAFRSAIERAGLAFEVDCPALPEPVFVDPGMWEKVVLNLLSNAFKFTFDGGVRVTVRADGAAAVVTVTDTGVGVSADEMPRLFERFHRIENARSRSNEGSGIGLALVQELVRLQGGTITAQSETGRGTSFTIRLPFGHAHLPAGAGVSGESGAPGLSAAAGPFLQEALRWLPPGNDPTPSEPGDSPVPLPEPIPGGGTRTGASVLVADDNADMRDYLTRLLRSAGHRVTAVVDGQYALEAARADVPDIVVSDVMMPRLDGLQLVAALRSDPRTAGTPVLLLSARAGQEASIEGLDAGADDYLFKPFSAAELLARVRANVDLARLRNHHARWRTALIDSLQEAFFVCDESGAIIEINSAFTDILGYGPEGLPYLPVHPWWPDRDADAEGHRAVADAFATLLDQPFGAYTIPAVHRDGRRLWAAAAFNQVRDPESGRRVIVGTFRDVTAEHHAVQRDGALAALGLRLSEAENVDGALTAVLAEMKEIWQAAYVLAAVFNDTGSPVVTATDPTLTWAELPEQRRALLLALRSRPALTPVTEEHAGSGIALEHPDGTMVLWIEPGPARPFSAPDETLLALLAGHLGQGLNRIHQIDQQRETALALQHAILGPDRLPNGFAVRYEPATRPLKVGGDWYDTIELADGRIGIVVGDCVGHGLEAATVMGQLRSACRALLLRDSSPARTLMSLDVFAAMLPGAACATVFCGVLDPGTGHLVYSSAGHPPAIVGRPDGSTHLLDQGRSRPVAVRAGNDRPEAEYIVPARATLLLYTDGLVERRRRPLSSGIGEASTAVQHGLGTPIEDLATEIMHRLTPDNGYDDDVAVLLYRHPGPLDLEFPAESGRLAPVRSALRGWLERCGIDPATTQNILVAAGEACANAIEHGHRDSPGGRIRLRAAATAADLRLVVTDTGMWKNPDPDANPYRGRGLKLMRAFMQAVTVTSGTTGTIVDMQARIS</sequence>
<dbReference type="PANTHER" id="PTHR43547:SF2">
    <property type="entry name" value="HYBRID SIGNAL TRANSDUCTION HISTIDINE KINASE C"/>
    <property type="match status" value="1"/>
</dbReference>
<evidence type="ECO:0000256" key="1">
    <source>
        <dbReference type="ARBA" id="ARBA00000085"/>
    </source>
</evidence>
<dbReference type="InterPro" id="IPR036890">
    <property type="entry name" value="HATPase_C_sf"/>
</dbReference>
<dbReference type="Gene3D" id="3.30.565.10">
    <property type="entry name" value="Histidine kinase-like ATPase, C-terminal domain"/>
    <property type="match status" value="2"/>
</dbReference>
<keyword evidence="6" id="KW-0808">Transferase</keyword>
<dbReference type="PANTHER" id="PTHR43547">
    <property type="entry name" value="TWO-COMPONENT HISTIDINE KINASE"/>
    <property type="match status" value="1"/>
</dbReference>
<evidence type="ECO:0000259" key="14">
    <source>
        <dbReference type="PROSITE" id="PS50109"/>
    </source>
</evidence>
<dbReference type="PRINTS" id="PR00344">
    <property type="entry name" value="BCTRLSENSOR"/>
</dbReference>
<dbReference type="SUPFAM" id="SSF47384">
    <property type="entry name" value="Homodimeric domain of signal transducing histidine kinase"/>
    <property type="match status" value="1"/>
</dbReference>
<dbReference type="SUPFAM" id="SSF52172">
    <property type="entry name" value="CheY-like"/>
    <property type="match status" value="1"/>
</dbReference>
<evidence type="ECO:0000259" key="16">
    <source>
        <dbReference type="PROSITE" id="PS50112"/>
    </source>
</evidence>
<evidence type="ECO:0000256" key="8">
    <source>
        <dbReference type="ARBA" id="ARBA00022777"/>
    </source>
</evidence>
<feature type="region of interest" description="Disordered" evidence="13">
    <location>
        <begin position="594"/>
        <end position="626"/>
    </location>
</feature>
<dbReference type="CDD" id="cd16936">
    <property type="entry name" value="HATPase_RsbW-like"/>
    <property type="match status" value="1"/>
</dbReference>
<dbReference type="SMART" id="SM00091">
    <property type="entry name" value="PAS"/>
    <property type="match status" value="1"/>
</dbReference>
<dbReference type="Gene3D" id="3.60.40.10">
    <property type="entry name" value="PPM-type phosphatase domain"/>
    <property type="match status" value="1"/>
</dbReference>
<dbReference type="InterPro" id="IPR000014">
    <property type="entry name" value="PAS"/>
</dbReference>
<dbReference type="RefSeq" id="WP_092542170.1">
    <property type="nucleotide sequence ID" value="NZ_BOMJ01000083.1"/>
</dbReference>
<dbReference type="Proteomes" id="UP000198688">
    <property type="component" value="Chromosome I"/>
</dbReference>
<evidence type="ECO:0000256" key="3">
    <source>
        <dbReference type="ARBA" id="ARBA00012438"/>
    </source>
</evidence>
<comment type="subcellular location">
    <subcellularLocation>
        <location evidence="2">Cell membrane</location>
    </subcellularLocation>
</comment>
<comment type="catalytic activity">
    <reaction evidence="1">
        <text>ATP + protein L-histidine = ADP + protein N-phospho-L-histidine.</text>
        <dbReference type="EC" id="2.7.13.3"/>
    </reaction>
</comment>
<dbReference type="EMBL" id="LT629758">
    <property type="protein sequence ID" value="SDS57550.1"/>
    <property type="molecule type" value="Genomic_DNA"/>
</dbReference>
<evidence type="ECO:0000313" key="17">
    <source>
        <dbReference type="EMBL" id="SDS57550.1"/>
    </source>
</evidence>
<evidence type="ECO:0000256" key="10">
    <source>
        <dbReference type="ARBA" id="ARBA00023012"/>
    </source>
</evidence>
<keyword evidence="9" id="KW-0067">ATP-binding</keyword>
<dbReference type="InterPro" id="IPR003594">
    <property type="entry name" value="HATPase_dom"/>
</dbReference>
<dbReference type="GO" id="GO:0005524">
    <property type="term" value="F:ATP binding"/>
    <property type="evidence" value="ECO:0007669"/>
    <property type="project" value="UniProtKB-KW"/>
</dbReference>
<dbReference type="SMART" id="SM00388">
    <property type="entry name" value="HisKA"/>
    <property type="match status" value="1"/>
</dbReference>
<feature type="modified residue" description="4-aspartylphosphate" evidence="12">
    <location>
        <position position="677"/>
    </location>
</feature>
<dbReference type="Gene3D" id="3.40.50.2300">
    <property type="match status" value="1"/>
</dbReference>
<dbReference type="Gene3D" id="3.30.450.40">
    <property type="match status" value="1"/>
</dbReference>
<dbReference type="InterPro" id="IPR003018">
    <property type="entry name" value="GAF"/>
</dbReference>
<evidence type="ECO:0000256" key="11">
    <source>
        <dbReference type="ARBA" id="ARBA00023136"/>
    </source>
</evidence>
<reference evidence="17 18" key="1">
    <citation type="submission" date="2016-10" db="EMBL/GenBank/DDBJ databases">
        <authorList>
            <person name="de Groot N.N."/>
        </authorList>
    </citation>
    <scope>NUCLEOTIDE SEQUENCE [LARGE SCALE GENOMIC DNA]</scope>
    <source>
        <strain evidence="17 18">DSM 43941</strain>
    </source>
</reference>
<evidence type="ECO:0000256" key="13">
    <source>
        <dbReference type="SAM" id="MobiDB-lite"/>
    </source>
</evidence>
<evidence type="ECO:0000256" key="4">
    <source>
        <dbReference type="ARBA" id="ARBA00022475"/>
    </source>
</evidence>
<keyword evidence="7" id="KW-0547">Nucleotide-binding</keyword>
<dbReference type="InterPro" id="IPR001789">
    <property type="entry name" value="Sig_transdc_resp-reg_receiver"/>
</dbReference>
<dbReference type="Pfam" id="PF00072">
    <property type="entry name" value="Response_reg"/>
    <property type="match status" value="1"/>
</dbReference>
<dbReference type="SUPFAM" id="SSF55785">
    <property type="entry name" value="PYP-like sensor domain (PAS domain)"/>
    <property type="match status" value="1"/>
</dbReference>
<evidence type="ECO:0000313" key="18">
    <source>
        <dbReference type="Proteomes" id="UP000198688"/>
    </source>
</evidence>
<keyword evidence="8" id="KW-0418">Kinase</keyword>
<evidence type="ECO:0000256" key="9">
    <source>
        <dbReference type="ARBA" id="ARBA00022840"/>
    </source>
</evidence>
<dbReference type="InterPro" id="IPR013767">
    <property type="entry name" value="PAS_fold"/>
</dbReference>
<dbReference type="EC" id="2.7.13.3" evidence="3"/>
<keyword evidence="11" id="KW-0472">Membrane</keyword>
<dbReference type="PROSITE" id="PS50109">
    <property type="entry name" value="HIS_KIN"/>
    <property type="match status" value="1"/>
</dbReference>
<keyword evidence="5 12" id="KW-0597">Phosphoprotein</keyword>
<dbReference type="SMART" id="SM00331">
    <property type="entry name" value="PP2C_SIG"/>
    <property type="match status" value="1"/>
</dbReference>
<dbReference type="Gene3D" id="3.30.450.20">
    <property type="entry name" value="PAS domain"/>
    <property type="match status" value="2"/>
</dbReference>
<name>A0A1H1TBF5_9ACTN</name>
<dbReference type="CDD" id="cd00130">
    <property type="entry name" value="PAS"/>
    <property type="match status" value="1"/>
</dbReference>
<dbReference type="InterPro" id="IPR035965">
    <property type="entry name" value="PAS-like_dom_sf"/>
</dbReference>
<dbReference type="PROSITE" id="PS50112">
    <property type="entry name" value="PAS"/>
    <property type="match status" value="1"/>
</dbReference>
<evidence type="ECO:0000256" key="12">
    <source>
        <dbReference type="PROSITE-ProRule" id="PRU00169"/>
    </source>
</evidence>
<proteinExistence type="predicted"/>
<protein>
    <recommendedName>
        <fullName evidence="3">histidine kinase</fullName>
        <ecNumber evidence="3">2.7.13.3</ecNumber>
    </recommendedName>
</protein>
<dbReference type="GO" id="GO:0006355">
    <property type="term" value="P:regulation of DNA-templated transcription"/>
    <property type="evidence" value="ECO:0007669"/>
    <property type="project" value="InterPro"/>
</dbReference>
<dbReference type="InterPro" id="IPR011006">
    <property type="entry name" value="CheY-like_superfamily"/>
</dbReference>
<dbReference type="InterPro" id="IPR029016">
    <property type="entry name" value="GAF-like_dom_sf"/>
</dbReference>
<dbReference type="Pfam" id="PF07228">
    <property type="entry name" value="SpoIIE"/>
    <property type="match status" value="1"/>
</dbReference>
<dbReference type="FunFam" id="3.30.565.10:FF:000023">
    <property type="entry name" value="PAS domain-containing sensor histidine kinase"/>
    <property type="match status" value="1"/>
</dbReference>
<dbReference type="InterPro" id="IPR005467">
    <property type="entry name" value="His_kinase_dom"/>
</dbReference>
<dbReference type="GO" id="GO:0000155">
    <property type="term" value="F:phosphorelay sensor kinase activity"/>
    <property type="evidence" value="ECO:0007669"/>
    <property type="project" value="InterPro"/>
</dbReference>
<dbReference type="SMART" id="SM00448">
    <property type="entry name" value="REC"/>
    <property type="match status" value="1"/>
</dbReference>
<dbReference type="SUPFAM" id="SSF55874">
    <property type="entry name" value="ATPase domain of HSP90 chaperone/DNA topoisomerase II/histidine kinase"/>
    <property type="match status" value="2"/>
</dbReference>
<dbReference type="Pfam" id="PF02518">
    <property type="entry name" value="HATPase_c"/>
    <property type="match status" value="1"/>
</dbReference>
<dbReference type="STRING" id="113562.SAMN04489716_1092"/>
<dbReference type="Pfam" id="PF13185">
    <property type="entry name" value="GAF_2"/>
    <property type="match status" value="1"/>
</dbReference>
<gene>
    <name evidence="17" type="ORF">SAMN04489716_1092</name>
</gene>
<dbReference type="InterPro" id="IPR036457">
    <property type="entry name" value="PPM-type-like_dom_sf"/>
</dbReference>
<evidence type="ECO:0000256" key="5">
    <source>
        <dbReference type="ARBA" id="ARBA00022553"/>
    </source>
</evidence>
<feature type="compositionally biased region" description="Pro residues" evidence="13">
    <location>
        <begin position="599"/>
        <end position="618"/>
    </location>
</feature>
<dbReference type="OrthoDB" id="163538at2"/>
<keyword evidence="10" id="KW-0902">Two-component regulatory system</keyword>
<feature type="domain" description="Histidine kinase" evidence="14">
    <location>
        <begin position="346"/>
        <end position="563"/>
    </location>
</feature>
<dbReference type="PROSITE" id="PS50110">
    <property type="entry name" value="RESPONSE_REGULATORY"/>
    <property type="match status" value="1"/>
</dbReference>
<dbReference type="Pfam" id="PF00989">
    <property type="entry name" value="PAS"/>
    <property type="match status" value="1"/>
</dbReference>
<dbReference type="InterPro" id="IPR036097">
    <property type="entry name" value="HisK_dim/P_sf"/>
</dbReference>
<feature type="domain" description="Response regulatory" evidence="15">
    <location>
        <begin position="628"/>
        <end position="744"/>
    </location>
</feature>
<dbReference type="SMART" id="SM00387">
    <property type="entry name" value="HATPase_c"/>
    <property type="match status" value="1"/>
</dbReference>
<dbReference type="CDD" id="cd00082">
    <property type="entry name" value="HisKA"/>
    <property type="match status" value="1"/>
</dbReference>
<evidence type="ECO:0000256" key="7">
    <source>
        <dbReference type="ARBA" id="ARBA00022741"/>
    </source>
</evidence>
<keyword evidence="4" id="KW-1003">Cell membrane</keyword>
<dbReference type="InterPro" id="IPR001932">
    <property type="entry name" value="PPM-type_phosphatase-like_dom"/>
</dbReference>
<evidence type="ECO:0000256" key="2">
    <source>
        <dbReference type="ARBA" id="ARBA00004236"/>
    </source>
</evidence>
<evidence type="ECO:0000256" key="6">
    <source>
        <dbReference type="ARBA" id="ARBA00022679"/>
    </source>
</evidence>
<dbReference type="FunFam" id="1.10.287.130:FF:000045">
    <property type="entry name" value="Two-component system sensor histidine kinase/response regulator"/>
    <property type="match status" value="1"/>
</dbReference>
<organism evidence="17 18">
    <name type="scientific">Actinoplanes derwentensis</name>
    <dbReference type="NCBI Taxonomy" id="113562"/>
    <lineage>
        <taxon>Bacteria</taxon>
        <taxon>Bacillati</taxon>
        <taxon>Actinomycetota</taxon>
        <taxon>Actinomycetes</taxon>
        <taxon>Micromonosporales</taxon>
        <taxon>Micromonosporaceae</taxon>
        <taxon>Actinoplanes</taxon>
    </lineage>
</organism>
<dbReference type="Pfam" id="PF00512">
    <property type="entry name" value="HisKA"/>
    <property type="match status" value="1"/>
</dbReference>
<dbReference type="NCBIfam" id="TIGR00229">
    <property type="entry name" value="sensory_box"/>
    <property type="match status" value="1"/>
</dbReference>
<keyword evidence="18" id="KW-1185">Reference proteome</keyword>
<accession>A0A1H1TBF5</accession>
<dbReference type="SUPFAM" id="SSF55781">
    <property type="entry name" value="GAF domain-like"/>
    <property type="match status" value="1"/>
</dbReference>
<evidence type="ECO:0000259" key="15">
    <source>
        <dbReference type="PROSITE" id="PS50110"/>
    </source>
</evidence>
<feature type="domain" description="PAS" evidence="16">
    <location>
        <begin position="760"/>
        <end position="795"/>
    </location>
</feature>
<dbReference type="InterPro" id="IPR004358">
    <property type="entry name" value="Sig_transdc_His_kin-like_C"/>
</dbReference>
<dbReference type="InterPro" id="IPR003661">
    <property type="entry name" value="HisK_dim/P_dom"/>
</dbReference>
<dbReference type="Pfam" id="PF13581">
    <property type="entry name" value="HATPase_c_2"/>
    <property type="match status" value="1"/>
</dbReference>
<dbReference type="GO" id="GO:0005886">
    <property type="term" value="C:plasma membrane"/>
    <property type="evidence" value="ECO:0007669"/>
    <property type="project" value="UniProtKB-SubCell"/>
</dbReference>
<dbReference type="Gene3D" id="1.10.287.130">
    <property type="match status" value="1"/>
</dbReference>